<organism evidence="10 11">
    <name type="scientific">Candidatus Acidulodesulfobacterium acidiphilum</name>
    <dbReference type="NCBI Taxonomy" id="2597224"/>
    <lineage>
        <taxon>Bacteria</taxon>
        <taxon>Deltaproteobacteria</taxon>
        <taxon>Candidatus Acidulodesulfobacterales</taxon>
        <taxon>Candidatus Acidulodesulfobacterium</taxon>
    </lineage>
</organism>
<dbReference type="GO" id="GO:0016840">
    <property type="term" value="F:carbon-nitrogen lyase activity"/>
    <property type="evidence" value="ECO:0007669"/>
    <property type="project" value="UniProtKB-UniRule"/>
</dbReference>
<dbReference type="InterPro" id="IPR007197">
    <property type="entry name" value="rSAM"/>
</dbReference>
<evidence type="ECO:0000256" key="6">
    <source>
        <dbReference type="ARBA" id="ARBA00023014"/>
    </source>
</evidence>
<feature type="binding site" evidence="8">
    <location>
        <position position="37"/>
    </location>
    <ligand>
        <name>[4Fe-4S] cluster</name>
        <dbReference type="ChEBI" id="CHEBI:49883"/>
        <note>4Fe-4S-S-AdoMet</note>
    </ligand>
</feature>
<dbReference type="EC" id="4.3.99.3" evidence="8"/>
<dbReference type="Pfam" id="PF04055">
    <property type="entry name" value="Radical_SAM"/>
    <property type="match status" value="1"/>
</dbReference>
<dbReference type="InterPro" id="IPR058240">
    <property type="entry name" value="rSAM_sf"/>
</dbReference>
<keyword evidence="7 8" id="KW-0456">Lyase</keyword>
<dbReference type="Gene3D" id="3.20.20.70">
    <property type="entry name" value="Aldolase class I"/>
    <property type="match status" value="1"/>
</dbReference>
<dbReference type="PANTHER" id="PTHR42836:SF1">
    <property type="entry name" value="7-CARBOXY-7-DEAZAGUANINE SYNTHASE"/>
    <property type="match status" value="1"/>
</dbReference>
<evidence type="ECO:0000256" key="7">
    <source>
        <dbReference type="ARBA" id="ARBA00023239"/>
    </source>
</evidence>
<dbReference type="PIRSF" id="PIRSF000370">
    <property type="entry name" value="QueE"/>
    <property type="match status" value="1"/>
</dbReference>
<evidence type="ECO:0000313" key="11">
    <source>
        <dbReference type="Proteomes" id="UP000322454"/>
    </source>
</evidence>
<name>A0A520XH26_9DELT</name>
<gene>
    <name evidence="8" type="primary">queE</name>
    <name evidence="10" type="ORF">EVJ48_00845</name>
</gene>
<evidence type="ECO:0000256" key="3">
    <source>
        <dbReference type="ARBA" id="ARBA00022723"/>
    </source>
</evidence>
<dbReference type="PROSITE" id="PS51918">
    <property type="entry name" value="RADICAL_SAM"/>
    <property type="match status" value="1"/>
</dbReference>
<keyword evidence="8" id="KW-0671">Queuosine biosynthesis</keyword>
<dbReference type="HAMAP" id="MF_00917">
    <property type="entry name" value="QueE"/>
    <property type="match status" value="1"/>
</dbReference>
<evidence type="ECO:0000256" key="4">
    <source>
        <dbReference type="ARBA" id="ARBA00022842"/>
    </source>
</evidence>
<feature type="binding site" evidence="8">
    <location>
        <position position="39"/>
    </location>
    <ligand>
        <name>Mg(2+)</name>
        <dbReference type="ChEBI" id="CHEBI:18420"/>
    </ligand>
</feature>
<comment type="caution">
    <text evidence="8">Lacks conserved residue(s) required for the propagation of feature annotation.</text>
</comment>
<comment type="cofactor">
    <cofactor evidence="8">
        <name>[4Fe-4S] cluster</name>
        <dbReference type="ChEBI" id="CHEBI:49883"/>
    </cofactor>
    <text evidence="8">Binds 1 [4Fe-4S] cluster. The cluster is coordinated with 3 cysteines and an exchangeable S-adenosyl-L-methionine.</text>
</comment>
<keyword evidence="3 8" id="KW-0479">Metal-binding</keyword>
<dbReference type="GO" id="GO:1904047">
    <property type="term" value="F:S-adenosyl-L-methionine binding"/>
    <property type="evidence" value="ECO:0007669"/>
    <property type="project" value="UniProtKB-UniRule"/>
</dbReference>
<sequence length="211" mass="23465">MLYVNDIFYSIQGESSYSGYPCKFIRLAGCNLKCGYCDTQEALDTKNSKQFGINDIIKSACGSGPAGIKLIEITGGEPMMQNESLELMNKLIELKYTVLLETNGTISLKKVHHSVIKIIDVKCPSSGHSKEFFFENLKYIGRNDEIKFVIGSKDDYDYAKNFITEYSLYSLKLIFSPVEGAVSHGEIAGKILNDGLNVRLGVQLHKIIGLK</sequence>
<proteinExistence type="inferred from homology"/>
<dbReference type="SUPFAM" id="SSF102114">
    <property type="entry name" value="Radical SAM enzymes"/>
    <property type="match status" value="1"/>
</dbReference>
<dbReference type="UniPathway" id="UPA00391"/>
<feature type="binding site" evidence="8">
    <location>
        <position position="74"/>
    </location>
    <ligand>
        <name>substrate</name>
    </ligand>
</feature>
<evidence type="ECO:0000256" key="8">
    <source>
        <dbReference type="HAMAP-Rule" id="MF_00917"/>
    </source>
</evidence>
<feature type="binding site" evidence="8">
    <location>
        <begin position="11"/>
        <end position="13"/>
    </location>
    <ligand>
        <name>substrate</name>
    </ligand>
</feature>
<dbReference type="InterPro" id="IPR024924">
    <property type="entry name" value="7-CO-7-deazaguanine_synth-like"/>
</dbReference>
<protein>
    <recommendedName>
        <fullName evidence="8">7-carboxy-7-deazaguanine synthase</fullName>
        <shortName evidence="8">CDG synthase</shortName>
        <ecNumber evidence="8">4.3.99.3</ecNumber>
    </recommendedName>
    <alternativeName>
        <fullName evidence="8">Queuosine biosynthesis protein QueE</fullName>
    </alternativeName>
</protein>
<comment type="cofactor">
    <cofactor evidence="8">
        <name>Mg(2+)</name>
        <dbReference type="ChEBI" id="CHEBI:18420"/>
    </cofactor>
</comment>
<dbReference type="SFLD" id="SFLDS00029">
    <property type="entry name" value="Radical_SAM"/>
    <property type="match status" value="1"/>
</dbReference>
<dbReference type="InterPro" id="IPR013785">
    <property type="entry name" value="Aldolase_TIM"/>
</dbReference>
<evidence type="ECO:0000256" key="5">
    <source>
        <dbReference type="ARBA" id="ARBA00023004"/>
    </source>
</evidence>
<dbReference type="CDD" id="cd01335">
    <property type="entry name" value="Radical_SAM"/>
    <property type="match status" value="1"/>
</dbReference>
<comment type="subunit">
    <text evidence="8">Homodimer.</text>
</comment>
<comment type="cofactor">
    <cofactor evidence="8">
        <name>S-adenosyl-L-methionine</name>
        <dbReference type="ChEBI" id="CHEBI:59789"/>
    </cofactor>
    <text evidence="8">Binds 1 S-adenosyl-L-methionine per subunit.</text>
</comment>
<feature type="binding site" evidence="8">
    <location>
        <position position="76"/>
    </location>
    <ligand>
        <name>S-adenosyl-L-methionine</name>
        <dbReference type="ChEBI" id="CHEBI:59789"/>
    </ligand>
</feature>
<dbReference type="PANTHER" id="PTHR42836">
    <property type="entry name" value="7-CARBOXY-7-DEAZAGUANINE SYNTHASE"/>
    <property type="match status" value="1"/>
</dbReference>
<keyword evidence="5 8" id="KW-0408">Iron</keyword>
<evidence type="ECO:0000256" key="1">
    <source>
        <dbReference type="ARBA" id="ARBA00022485"/>
    </source>
</evidence>
<feature type="binding site" evidence="8">
    <location>
        <begin position="36"/>
        <end position="38"/>
    </location>
    <ligand>
        <name>S-adenosyl-L-methionine</name>
        <dbReference type="ChEBI" id="CHEBI:59789"/>
    </ligand>
</feature>
<comment type="pathway">
    <text evidence="8">Purine metabolism; 7-cyano-7-deazaguanine biosynthesis.</text>
</comment>
<feature type="binding site" evidence="8">
    <location>
        <position position="34"/>
    </location>
    <ligand>
        <name>[4Fe-4S] cluster</name>
        <dbReference type="ChEBI" id="CHEBI:49883"/>
        <note>4Fe-4S-S-AdoMet</note>
    </ligand>
</feature>
<feature type="binding site" evidence="8">
    <location>
        <position position="30"/>
    </location>
    <ligand>
        <name>[4Fe-4S] cluster</name>
        <dbReference type="ChEBI" id="CHEBI:49883"/>
        <note>4Fe-4S-S-AdoMet</note>
    </ligand>
</feature>
<evidence type="ECO:0000313" key="10">
    <source>
        <dbReference type="EMBL" id="RZV40501.1"/>
    </source>
</evidence>
<dbReference type="GO" id="GO:0008616">
    <property type="term" value="P:tRNA queuosine(34) biosynthetic process"/>
    <property type="evidence" value="ECO:0007669"/>
    <property type="project" value="UniProtKB-UniRule"/>
</dbReference>
<keyword evidence="6 8" id="KW-0411">Iron-sulfur</keyword>
<dbReference type="EMBL" id="SHMQ01000001">
    <property type="protein sequence ID" value="RZV40501.1"/>
    <property type="molecule type" value="Genomic_DNA"/>
</dbReference>
<reference evidence="10 11" key="1">
    <citation type="submission" date="2019-01" db="EMBL/GenBank/DDBJ databases">
        <title>Insights into ecological role of a new deltaproteobacterial order Candidatus Sinidesulfobacterales (Sva0485) by metagenomics and metatranscriptomics.</title>
        <authorList>
            <person name="Tan S."/>
            <person name="Liu J."/>
            <person name="Fang Y."/>
            <person name="Hedlund B."/>
            <person name="Lian Z.-H."/>
            <person name="Huang L.-Y."/>
            <person name="Li J.-T."/>
            <person name="Huang L.-N."/>
            <person name="Li W.-J."/>
            <person name="Jiang H.-C."/>
            <person name="Dong H.-L."/>
            <person name="Shu W.-S."/>
        </authorList>
    </citation>
    <scope>NUCLEOTIDE SEQUENCE [LARGE SCALE GENOMIC DNA]</scope>
    <source>
        <strain evidence="10">AP4</strain>
    </source>
</reference>
<feature type="domain" description="Radical SAM core" evidence="9">
    <location>
        <begin position="17"/>
        <end position="211"/>
    </location>
</feature>
<comment type="similarity">
    <text evidence="8">Belongs to the radical SAM superfamily. 7-carboxy-7-deazaguanine synthase family.</text>
</comment>
<comment type="caution">
    <text evidence="10">The sequence shown here is derived from an EMBL/GenBank/DDBJ whole genome shotgun (WGS) entry which is preliminary data.</text>
</comment>
<comment type="function">
    <text evidence="8">Catalyzes the complex heterocyclic radical-mediated conversion of 6-carboxy-5,6,7,8-tetrahydropterin (CPH4) to 7-carboxy-7-deazaguanine (CDG), a step common to the biosynthetic pathways of all 7-deazapurine-containing compounds.</text>
</comment>
<evidence type="ECO:0000259" key="9">
    <source>
        <dbReference type="PROSITE" id="PS51918"/>
    </source>
</evidence>
<feature type="binding site" evidence="8">
    <location>
        <position position="26"/>
    </location>
    <ligand>
        <name>substrate</name>
    </ligand>
</feature>
<keyword evidence="1 8" id="KW-0004">4Fe-4S</keyword>
<keyword evidence="4 8" id="KW-0460">Magnesium</keyword>
<dbReference type="Proteomes" id="UP000322454">
    <property type="component" value="Unassembled WGS sequence"/>
</dbReference>
<comment type="catalytic activity">
    <reaction evidence="8">
        <text>6-carboxy-5,6,7,8-tetrahydropterin + H(+) = 7-carboxy-7-carbaguanine + NH4(+)</text>
        <dbReference type="Rhea" id="RHEA:27974"/>
        <dbReference type="ChEBI" id="CHEBI:15378"/>
        <dbReference type="ChEBI" id="CHEBI:28938"/>
        <dbReference type="ChEBI" id="CHEBI:61032"/>
        <dbReference type="ChEBI" id="CHEBI:61036"/>
        <dbReference type="EC" id="4.3.99.3"/>
    </reaction>
</comment>
<dbReference type="GO" id="GO:0000287">
    <property type="term" value="F:magnesium ion binding"/>
    <property type="evidence" value="ECO:0007669"/>
    <property type="project" value="UniProtKB-UniRule"/>
</dbReference>
<accession>A0A520XH26</accession>
<keyword evidence="2 8" id="KW-0949">S-adenosyl-L-methionine</keyword>
<dbReference type="GO" id="GO:0051539">
    <property type="term" value="F:4 iron, 4 sulfur cluster binding"/>
    <property type="evidence" value="ECO:0007669"/>
    <property type="project" value="UniProtKB-UniRule"/>
</dbReference>
<dbReference type="AlphaFoldDB" id="A0A520XH26"/>
<evidence type="ECO:0000256" key="2">
    <source>
        <dbReference type="ARBA" id="ARBA00022691"/>
    </source>
</evidence>